<dbReference type="InterPro" id="IPR048769">
    <property type="entry name" value="HepT-like_dom"/>
</dbReference>
<keyword evidence="4" id="KW-1185">Reference proteome</keyword>
<name>A0A5M3T6X0_LIMPL</name>
<dbReference type="EMBL" id="BIMW01000075">
    <property type="protein sequence ID" value="GCE93601.1"/>
    <property type="molecule type" value="Genomic_DNA"/>
</dbReference>
<protein>
    <recommendedName>
        <fullName evidence="2">HepT-like domain-containing protein</fullName>
    </recommendedName>
</protein>
<feature type="domain" description="HepT-like" evidence="2">
    <location>
        <begin position="51"/>
        <end position="157"/>
    </location>
</feature>
<feature type="coiled-coil region" evidence="1">
    <location>
        <begin position="9"/>
        <end position="36"/>
    </location>
</feature>
<evidence type="ECO:0000256" key="1">
    <source>
        <dbReference type="SAM" id="Coils"/>
    </source>
</evidence>
<gene>
    <name evidence="3" type="ORF">NIES46_16530</name>
</gene>
<keyword evidence="1" id="KW-0175">Coiled coil</keyword>
<evidence type="ECO:0000259" key="2">
    <source>
        <dbReference type="Pfam" id="PF20797"/>
    </source>
</evidence>
<dbReference type="Proteomes" id="UP000326169">
    <property type="component" value="Unassembled WGS sequence"/>
</dbReference>
<proteinExistence type="predicted"/>
<evidence type="ECO:0000313" key="3">
    <source>
        <dbReference type="EMBL" id="GCE93601.1"/>
    </source>
</evidence>
<organism evidence="3 4">
    <name type="scientific">Limnospira platensis NIES-46</name>
    <dbReference type="NCBI Taxonomy" id="1236695"/>
    <lineage>
        <taxon>Bacteria</taxon>
        <taxon>Bacillati</taxon>
        <taxon>Cyanobacteriota</taxon>
        <taxon>Cyanophyceae</taxon>
        <taxon>Oscillatoriophycideae</taxon>
        <taxon>Oscillatoriales</taxon>
        <taxon>Sirenicapillariaceae</taxon>
        <taxon>Limnospira</taxon>
    </lineage>
</organism>
<dbReference type="Pfam" id="PF20797">
    <property type="entry name" value="HepT-like_2"/>
    <property type="match status" value="1"/>
</dbReference>
<reference evidence="3 4" key="1">
    <citation type="journal article" date="2019" name="J Genomics">
        <title>The Draft Genome of a Hydrogen-producing Cyanobacterium, Arthrospira platensis NIES-46.</title>
        <authorList>
            <person name="Suzuki S."/>
            <person name="Yamaguchi H."/>
            <person name="Kawachi M."/>
        </authorList>
    </citation>
    <scope>NUCLEOTIDE SEQUENCE [LARGE SCALE GENOMIC DNA]</scope>
    <source>
        <strain evidence="3 4">NIES-46</strain>
    </source>
</reference>
<sequence length="168" mass="19736">MREVSPSELQELATDIELELARLGELENAIVQVRQEIDRYPTLSGIFYESLALKLHNFYTGCERIFQLIVSELNGALPSSFDWHKRLLNRMSVEREGLPPVLSSETVLSLREYLGFRHIVRNIYGFELETERVEDLVQGYSQVWHCFESEVRRFVQELRELAERLEEC</sequence>
<evidence type="ECO:0000313" key="4">
    <source>
        <dbReference type="Proteomes" id="UP000326169"/>
    </source>
</evidence>
<dbReference type="RefSeq" id="WP_014274707.1">
    <property type="nucleotide sequence ID" value="NZ_BIMW01000075.1"/>
</dbReference>
<accession>A0A5M3T6X0</accession>
<dbReference type="GeneID" id="301682510"/>
<comment type="caution">
    <text evidence="3">The sequence shown here is derived from an EMBL/GenBank/DDBJ whole genome shotgun (WGS) entry which is preliminary data.</text>
</comment>